<sequence length="43" mass="5183">MEFISQVFLIVILVVNLFMLIFIYNFLQYIYLFITYLPIGDTT</sequence>
<evidence type="ECO:0000313" key="2">
    <source>
        <dbReference type="EMBL" id="CDG99876.1"/>
    </source>
</evidence>
<accession>A0A077NQA5</accession>
<dbReference type="EMBL" id="CBSV010000031">
    <property type="protein sequence ID" value="CDG99876.1"/>
    <property type="molecule type" value="Genomic_DNA"/>
</dbReference>
<keyword evidence="1" id="KW-0812">Transmembrane</keyword>
<gene>
    <name evidence="2" type="ORF">XBFM1_1260025</name>
</gene>
<evidence type="ECO:0000256" key="1">
    <source>
        <dbReference type="SAM" id="Phobius"/>
    </source>
</evidence>
<protein>
    <submittedName>
        <fullName evidence="2">Uncharacterized protein</fullName>
    </submittedName>
</protein>
<reference evidence="2" key="1">
    <citation type="submission" date="2013-07" db="EMBL/GenBank/DDBJ databases">
        <title>Sub-species coevolution in mutualistic symbiosis.</title>
        <authorList>
            <person name="Murfin K."/>
            <person name="Klassen J."/>
            <person name="Lee M."/>
            <person name="Forst S."/>
            <person name="Stock P."/>
            <person name="Goodrich-Blair H."/>
        </authorList>
    </citation>
    <scope>NUCLEOTIDE SEQUENCE [LARGE SCALE GENOMIC DNA]</scope>
    <source>
        <strain evidence="2">Feltiae Moldova</strain>
    </source>
</reference>
<dbReference type="HOGENOM" id="CLU_3241569_0_0_6"/>
<keyword evidence="1" id="KW-0472">Membrane</keyword>
<proteinExistence type="predicted"/>
<dbReference type="Proteomes" id="UP000028487">
    <property type="component" value="Unassembled WGS sequence"/>
</dbReference>
<comment type="caution">
    <text evidence="2">The sequence shown here is derived from an EMBL/GenBank/DDBJ whole genome shotgun (WGS) entry which is preliminary data.</text>
</comment>
<keyword evidence="1" id="KW-1133">Transmembrane helix</keyword>
<name>A0A077NQA5_XENBV</name>
<dbReference type="AlphaFoldDB" id="A0A077NQA5"/>
<feature type="transmembrane region" description="Helical" evidence="1">
    <location>
        <begin position="7"/>
        <end position="27"/>
    </location>
</feature>
<organism evidence="2">
    <name type="scientific">Xenorhabdus bovienii str. feltiae Moldova</name>
    <dbReference type="NCBI Taxonomy" id="1398200"/>
    <lineage>
        <taxon>Bacteria</taxon>
        <taxon>Pseudomonadati</taxon>
        <taxon>Pseudomonadota</taxon>
        <taxon>Gammaproteobacteria</taxon>
        <taxon>Enterobacterales</taxon>
        <taxon>Morganellaceae</taxon>
        <taxon>Xenorhabdus</taxon>
    </lineage>
</organism>